<accession>A0AAD2CMX0</accession>
<organism evidence="2 3">
    <name type="scientific">Cylindrotheca closterium</name>
    <dbReference type="NCBI Taxonomy" id="2856"/>
    <lineage>
        <taxon>Eukaryota</taxon>
        <taxon>Sar</taxon>
        <taxon>Stramenopiles</taxon>
        <taxon>Ochrophyta</taxon>
        <taxon>Bacillariophyta</taxon>
        <taxon>Bacillariophyceae</taxon>
        <taxon>Bacillariophycidae</taxon>
        <taxon>Bacillariales</taxon>
        <taxon>Bacillariaceae</taxon>
        <taxon>Cylindrotheca</taxon>
    </lineage>
</organism>
<reference evidence="2" key="1">
    <citation type="submission" date="2023-08" db="EMBL/GenBank/DDBJ databases">
        <authorList>
            <person name="Audoor S."/>
            <person name="Bilcke G."/>
        </authorList>
    </citation>
    <scope>NUCLEOTIDE SEQUENCE</scope>
</reference>
<comment type="caution">
    <text evidence="2">The sequence shown here is derived from an EMBL/GenBank/DDBJ whole genome shotgun (WGS) entry which is preliminary data.</text>
</comment>
<name>A0AAD2CMX0_9STRA</name>
<keyword evidence="3" id="KW-1185">Reference proteome</keyword>
<keyword evidence="1" id="KW-0732">Signal</keyword>
<dbReference type="EMBL" id="CAKOGP040000668">
    <property type="protein sequence ID" value="CAJ1937852.1"/>
    <property type="molecule type" value="Genomic_DNA"/>
</dbReference>
<evidence type="ECO:0000313" key="2">
    <source>
        <dbReference type="EMBL" id="CAJ1937852.1"/>
    </source>
</evidence>
<evidence type="ECO:0000256" key="1">
    <source>
        <dbReference type="SAM" id="SignalP"/>
    </source>
</evidence>
<gene>
    <name evidence="2" type="ORF">CYCCA115_LOCUS5850</name>
</gene>
<protein>
    <submittedName>
        <fullName evidence="2">Uncharacterized protein</fullName>
    </submittedName>
</protein>
<feature type="signal peptide" evidence="1">
    <location>
        <begin position="1"/>
        <end position="21"/>
    </location>
</feature>
<feature type="chain" id="PRO_5042091803" evidence="1">
    <location>
        <begin position="22"/>
        <end position="207"/>
    </location>
</feature>
<dbReference type="AlphaFoldDB" id="A0AAD2CMX0"/>
<dbReference type="Proteomes" id="UP001295423">
    <property type="component" value="Unassembled WGS sequence"/>
</dbReference>
<proteinExistence type="predicted"/>
<sequence>MKVLLSLALAFVALDASQAHASWSFITATGLTAEECAGLTILAGVNCCPTKQDPAICFLCNSAEATFNADKAIPDSEVPSCGIIDAMLSYAESEANCTAGKAEFDTSFNLASFCECSDVPAPELCKVCDDNQVVTTNTTAVVPDGDGLTCIEGFEFARHVTNQTVCDGIETDESKAACCVEASSGISLCMKSLVVAATLLLGVMYAI</sequence>
<evidence type="ECO:0000313" key="3">
    <source>
        <dbReference type="Proteomes" id="UP001295423"/>
    </source>
</evidence>